<evidence type="ECO:0000259" key="6">
    <source>
        <dbReference type="Pfam" id="PF00361"/>
    </source>
</evidence>
<feature type="transmembrane region" description="Helical" evidence="5">
    <location>
        <begin position="39"/>
        <end position="57"/>
    </location>
</feature>
<feature type="domain" description="NADH:quinone oxidoreductase/Mrp antiporter transmembrane" evidence="6">
    <location>
        <begin position="126"/>
        <end position="433"/>
    </location>
</feature>
<dbReference type="GO" id="GO:0016491">
    <property type="term" value="F:oxidoreductase activity"/>
    <property type="evidence" value="ECO:0007669"/>
    <property type="project" value="UniProtKB-KW"/>
</dbReference>
<sequence>MDIFIIKSFIPEIFLSSSILLQLVLNIGAIKNIKLNFPIIIKEVYIQTLFILVSLFLLYNKLEITCLTNIFVNDNSIIFLKFTLSLISLGCIIICKKALLLQKLNLFEFFPLFLLALFALLIMLSSENLISFYLAMEMQALCFYVLASFNRTSVFSAEAGLKYFISGSFMSGVYLLGSSIIYGCLGTLDLSSINLLLSFNIENNVYLEYLLKIGFLLIIFTLLFKIASAPFHFWSPDVYEGSPLSSTIVFAILPKISLFYFFIKLLISTGIFFEDISDLLLIFGLCSILIGTFYALNQKRIKKLIIYSSIAQVGFLVSILSLQTFESFSSLFFFLFIYLITSIVLWGYVVFFFNSSTIVRNFSNKGLVSIYISDFSNFAKINLLWCVSILFIFFSIGGIPPFVGFISKMIITLQFVDSGYFFVASFLLIISAISVYYYIRIVKISFFESNKLIRTLPMHVVFNNEINIEYLLLSLFLLLLLLLFLFPTPLFLICQYIIAYLRFI</sequence>
<feature type="transmembrane region" description="Helical" evidence="5">
    <location>
        <begin position="161"/>
        <end position="185"/>
    </location>
</feature>
<proteinExistence type="inferred from homology"/>
<evidence type="ECO:0000313" key="7">
    <source>
        <dbReference type="EMBL" id="AAG18386.1"/>
    </source>
</evidence>
<dbReference type="HAMAP" id="MF_00445">
    <property type="entry name" value="NDH1_NuoN_1"/>
    <property type="match status" value="1"/>
</dbReference>
<dbReference type="NCBIfam" id="TIGR01770">
    <property type="entry name" value="NDH_I_N"/>
    <property type="match status" value="1"/>
</dbReference>
<feature type="transmembrane region" description="Helical" evidence="5">
    <location>
        <begin position="331"/>
        <end position="353"/>
    </location>
</feature>
<feature type="transmembrane region" description="Helical" evidence="5">
    <location>
        <begin position="383"/>
        <end position="407"/>
    </location>
</feature>
<keyword evidence="4 5" id="KW-0472">Membrane</keyword>
<reference evidence="7" key="1">
    <citation type="submission" date="2000-07" db="EMBL/GenBank/DDBJ databases">
        <title>Phylogenetic relationships of stramenopile algae, based on complete mitochondrial genome sequences.</title>
        <authorList>
            <person name="Burger G."/>
            <person name="Lang B.F."/>
            <person name="Gray W.M.M.W."/>
        </authorList>
    </citation>
    <scope>NUCLEOTIDE SEQUENCE</scope>
</reference>
<protein>
    <submittedName>
        <fullName evidence="7">NADH dehydrogenase subunit 2</fullName>
        <ecNumber evidence="7">1.6.5.3</ecNumber>
    </submittedName>
</protein>
<keyword evidence="7" id="KW-0560">Oxidoreductase</keyword>
<dbReference type="GeneID" id="800360"/>
<feature type="transmembrane region" description="Helical" evidence="5">
    <location>
        <begin position="304"/>
        <end position="325"/>
    </location>
</feature>
<evidence type="ECO:0000256" key="1">
    <source>
        <dbReference type="ARBA" id="ARBA00004141"/>
    </source>
</evidence>
<dbReference type="GO" id="GO:0016020">
    <property type="term" value="C:membrane"/>
    <property type="evidence" value="ECO:0007669"/>
    <property type="project" value="UniProtKB-SubCell"/>
</dbReference>
<gene>
    <name evidence="7" type="primary">nad2</name>
</gene>
<feature type="transmembrane region" description="Helical" evidence="5">
    <location>
        <begin position="77"/>
        <end position="94"/>
    </location>
</feature>
<dbReference type="GO" id="GO:0008137">
    <property type="term" value="F:NADH dehydrogenase (ubiquinone) activity"/>
    <property type="evidence" value="ECO:0007669"/>
    <property type="project" value="InterPro"/>
</dbReference>
<evidence type="ECO:0000256" key="4">
    <source>
        <dbReference type="ARBA" id="ARBA00023136"/>
    </source>
</evidence>
<comment type="subcellular location">
    <subcellularLocation>
        <location evidence="1">Membrane</location>
        <topology evidence="1">Multi-pass membrane protein</topology>
    </subcellularLocation>
</comment>
<feature type="transmembrane region" description="Helical" evidence="5">
    <location>
        <begin position="6"/>
        <end position="27"/>
    </location>
</feature>
<dbReference type="RefSeq" id="NP_066420.1">
    <property type="nucleotide sequence ID" value="NC_002571.1"/>
</dbReference>
<dbReference type="Pfam" id="PF00361">
    <property type="entry name" value="Proton_antipo_M"/>
    <property type="match status" value="1"/>
</dbReference>
<feature type="transmembrane region" description="Helical" evidence="5">
    <location>
        <begin position="106"/>
        <end position="124"/>
    </location>
</feature>
<keyword evidence="2 5" id="KW-0812">Transmembrane</keyword>
<keyword evidence="7" id="KW-0496">Mitochondrion</keyword>
<feature type="transmembrane region" description="Helical" evidence="5">
    <location>
        <begin position="419"/>
        <end position="439"/>
    </location>
</feature>
<organism evidence="7">
    <name type="scientific">Ochromonas danica</name>
    <name type="common">Golden alga</name>
    <name type="synonym">Chlorochromonas danica</name>
    <dbReference type="NCBI Taxonomy" id="2986"/>
    <lineage>
        <taxon>Eukaryota</taxon>
        <taxon>Sar</taxon>
        <taxon>Stramenopiles</taxon>
        <taxon>Ochrophyta</taxon>
        <taxon>Chrysophyceae</taxon>
        <taxon>Chromulinales</taxon>
        <taxon>Chromulinaceae</taxon>
        <taxon>Ochromonas</taxon>
    </lineage>
</organism>
<feature type="transmembrane region" description="Helical" evidence="5">
    <location>
        <begin position="279"/>
        <end position="297"/>
    </location>
</feature>
<evidence type="ECO:0000256" key="5">
    <source>
        <dbReference type="SAM" id="Phobius"/>
    </source>
</evidence>
<dbReference type="EC" id="1.6.5.3" evidence="7"/>
<feature type="transmembrane region" description="Helical" evidence="5">
    <location>
        <begin position="205"/>
        <end position="227"/>
    </location>
</feature>
<dbReference type="AlphaFoldDB" id="Q9G919"/>
<dbReference type="InterPro" id="IPR001750">
    <property type="entry name" value="ND/Mrp_TM"/>
</dbReference>
<accession>Q9G919</accession>
<dbReference type="EMBL" id="AF287134">
    <property type="protein sequence ID" value="AAG18386.1"/>
    <property type="molecule type" value="Genomic_DNA"/>
</dbReference>
<name>Q9G919_OCHDN</name>
<dbReference type="InterPro" id="IPR010096">
    <property type="entry name" value="NADH-Q_OxRdtase_suN/2"/>
</dbReference>
<evidence type="ECO:0000256" key="3">
    <source>
        <dbReference type="ARBA" id="ARBA00022989"/>
    </source>
</evidence>
<geneLocation type="mitochondrion" evidence="7"/>
<feature type="transmembrane region" description="Helical" evidence="5">
    <location>
        <begin position="248"/>
        <end position="273"/>
    </location>
</feature>
<dbReference type="PANTHER" id="PTHR22773">
    <property type="entry name" value="NADH DEHYDROGENASE"/>
    <property type="match status" value="1"/>
</dbReference>
<keyword evidence="3 5" id="KW-1133">Transmembrane helix</keyword>
<feature type="transmembrane region" description="Helical" evidence="5">
    <location>
        <begin position="470"/>
        <end position="498"/>
    </location>
</feature>
<dbReference type="GO" id="GO:0042773">
    <property type="term" value="P:ATP synthesis coupled electron transport"/>
    <property type="evidence" value="ECO:0007669"/>
    <property type="project" value="InterPro"/>
</dbReference>
<evidence type="ECO:0000256" key="2">
    <source>
        <dbReference type="ARBA" id="ARBA00022692"/>
    </source>
</evidence>